<evidence type="ECO:0000313" key="10">
    <source>
        <dbReference type="EMBL" id="KPL76289.1"/>
    </source>
</evidence>
<evidence type="ECO:0000256" key="5">
    <source>
        <dbReference type="ARBA" id="ARBA00022692"/>
    </source>
</evidence>
<feature type="transmembrane region" description="Helical" evidence="8">
    <location>
        <begin position="349"/>
        <end position="366"/>
    </location>
</feature>
<feature type="transmembrane region" description="Helical" evidence="8">
    <location>
        <begin position="158"/>
        <end position="178"/>
    </location>
</feature>
<keyword evidence="6 8" id="KW-1133">Transmembrane helix</keyword>
<feature type="transmembrane region" description="Helical" evidence="8">
    <location>
        <begin position="432"/>
        <end position="455"/>
    </location>
</feature>
<keyword evidence="2" id="KW-1003">Cell membrane</keyword>
<accession>A0A0P6XT80</accession>
<feature type="transmembrane region" description="Helical" evidence="8">
    <location>
        <begin position="401"/>
        <end position="420"/>
    </location>
</feature>
<evidence type="ECO:0000313" key="11">
    <source>
        <dbReference type="Proteomes" id="UP000050514"/>
    </source>
</evidence>
<keyword evidence="4" id="KW-0808">Transferase</keyword>
<keyword evidence="7 8" id="KW-0472">Membrane</keyword>
<name>A0A0P6XT80_9CHLR</name>
<comment type="caution">
    <text evidence="10">The sequence shown here is derived from an EMBL/GenBank/DDBJ whole genome shotgun (WGS) entry which is preliminary data.</text>
</comment>
<dbReference type="PANTHER" id="PTHR33908">
    <property type="entry name" value="MANNOSYLTRANSFERASE YKCB-RELATED"/>
    <property type="match status" value="1"/>
</dbReference>
<dbReference type="InterPro" id="IPR050297">
    <property type="entry name" value="LipidA_mod_glycosyltrf_83"/>
</dbReference>
<dbReference type="PATRIC" id="fig|360411.5.peg.1391"/>
<comment type="subcellular location">
    <subcellularLocation>
        <location evidence="1">Cell membrane</location>
        <topology evidence="1">Multi-pass membrane protein</topology>
    </subcellularLocation>
</comment>
<dbReference type="EMBL" id="LGHJ01000012">
    <property type="protein sequence ID" value="KPL76289.1"/>
    <property type="molecule type" value="Genomic_DNA"/>
</dbReference>
<dbReference type="AlphaFoldDB" id="A0A0P6XT80"/>
<dbReference type="GO" id="GO:0009103">
    <property type="term" value="P:lipopolysaccharide biosynthetic process"/>
    <property type="evidence" value="ECO:0007669"/>
    <property type="project" value="UniProtKB-ARBA"/>
</dbReference>
<organism evidence="10 11">
    <name type="scientific">Bellilinea caldifistulae</name>
    <dbReference type="NCBI Taxonomy" id="360411"/>
    <lineage>
        <taxon>Bacteria</taxon>
        <taxon>Bacillati</taxon>
        <taxon>Chloroflexota</taxon>
        <taxon>Anaerolineae</taxon>
        <taxon>Anaerolineales</taxon>
        <taxon>Anaerolineaceae</taxon>
        <taxon>Bellilinea</taxon>
    </lineage>
</organism>
<feature type="transmembrane region" description="Helical" evidence="8">
    <location>
        <begin position="35"/>
        <end position="53"/>
    </location>
</feature>
<reference evidence="10 11" key="1">
    <citation type="submission" date="2015-07" db="EMBL/GenBank/DDBJ databases">
        <title>Draft genome of Bellilinea caldifistulae DSM 17877.</title>
        <authorList>
            <person name="Hemp J."/>
            <person name="Ward L.M."/>
            <person name="Pace L.A."/>
            <person name="Fischer W.W."/>
        </authorList>
    </citation>
    <scope>NUCLEOTIDE SEQUENCE [LARGE SCALE GENOMIC DNA]</scope>
    <source>
        <strain evidence="10 11">GOMI-1</strain>
    </source>
</reference>
<evidence type="ECO:0000256" key="7">
    <source>
        <dbReference type="ARBA" id="ARBA00023136"/>
    </source>
</evidence>
<feature type="transmembrane region" description="Helical" evidence="8">
    <location>
        <begin position="187"/>
        <end position="204"/>
    </location>
</feature>
<dbReference type="GO" id="GO:0005886">
    <property type="term" value="C:plasma membrane"/>
    <property type="evidence" value="ECO:0007669"/>
    <property type="project" value="UniProtKB-SubCell"/>
</dbReference>
<dbReference type="GO" id="GO:0016763">
    <property type="term" value="F:pentosyltransferase activity"/>
    <property type="evidence" value="ECO:0007669"/>
    <property type="project" value="TreeGrafter"/>
</dbReference>
<dbReference type="Proteomes" id="UP000050514">
    <property type="component" value="Unassembled WGS sequence"/>
</dbReference>
<evidence type="ECO:0000256" key="4">
    <source>
        <dbReference type="ARBA" id="ARBA00022679"/>
    </source>
</evidence>
<keyword evidence="5 8" id="KW-0812">Transmembrane</keyword>
<feature type="transmembrane region" description="Helical" evidence="8">
    <location>
        <begin position="210"/>
        <end position="228"/>
    </location>
</feature>
<dbReference type="PANTHER" id="PTHR33908:SF11">
    <property type="entry name" value="MEMBRANE PROTEIN"/>
    <property type="match status" value="1"/>
</dbReference>
<dbReference type="STRING" id="360411.AC812_06330"/>
<evidence type="ECO:0000256" key="3">
    <source>
        <dbReference type="ARBA" id="ARBA00022676"/>
    </source>
</evidence>
<feature type="transmembrane region" description="Helical" evidence="8">
    <location>
        <begin position="286"/>
        <end position="307"/>
    </location>
</feature>
<proteinExistence type="predicted"/>
<evidence type="ECO:0000256" key="8">
    <source>
        <dbReference type="SAM" id="Phobius"/>
    </source>
</evidence>
<feature type="transmembrane region" description="Helical" evidence="8">
    <location>
        <begin position="235"/>
        <end position="256"/>
    </location>
</feature>
<evidence type="ECO:0000256" key="2">
    <source>
        <dbReference type="ARBA" id="ARBA00022475"/>
    </source>
</evidence>
<keyword evidence="3" id="KW-0328">Glycosyltransferase</keyword>
<dbReference type="Pfam" id="PF13231">
    <property type="entry name" value="PMT_2"/>
    <property type="match status" value="1"/>
</dbReference>
<feature type="domain" description="Glycosyltransferase RgtA/B/C/D-like" evidence="9">
    <location>
        <begin position="144"/>
        <end position="268"/>
    </location>
</feature>
<evidence type="ECO:0000256" key="6">
    <source>
        <dbReference type="ARBA" id="ARBA00022989"/>
    </source>
</evidence>
<keyword evidence="11" id="KW-1185">Reference proteome</keyword>
<evidence type="ECO:0000256" key="1">
    <source>
        <dbReference type="ARBA" id="ARBA00004651"/>
    </source>
</evidence>
<gene>
    <name evidence="10" type="ORF">AC812_06330</name>
</gene>
<feature type="transmembrane region" description="Helical" evidence="8">
    <location>
        <begin position="378"/>
        <end position="395"/>
    </location>
</feature>
<dbReference type="InterPro" id="IPR038731">
    <property type="entry name" value="RgtA/B/C-like"/>
</dbReference>
<dbReference type="RefSeq" id="WP_061919237.1">
    <property type="nucleotide sequence ID" value="NZ_DF967971.1"/>
</dbReference>
<protein>
    <recommendedName>
        <fullName evidence="9">Glycosyltransferase RgtA/B/C/D-like domain-containing protein</fullName>
    </recommendedName>
</protein>
<evidence type="ECO:0000259" key="9">
    <source>
        <dbReference type="Pfam" id="PF13231"/>
    </source>
</evidence>
<sequence>MFAALAGFPLVRSLMDGLAADGAMDGFTPERHWMLRPAFALAGLSALVLAWMIDRKPHWLKESSLKLRRGWQDLRTDFRPAGAERAEWLRLGLLIAAAIALRIPFLDQPLGHDEAYTYIGFARRSLWAVISDYHLPNNHVFHSILVHLSTRLLGDAPAVMRLPAFLGGVLSVAAAYGLGRVWYNRRAGWLAAGLVAVTPLLVGGSADGRGYTLLACFSLAAWTLATYLKTHPNWAGWLIFSWIAALGFYTVPVMLYPLGASYLWLFLSAWVEPQISQAYGSRQRFWLALIVSGLLGGVGIYVLYLPVLLVSGPQSLFGNPFVQPLGWDVFWPTLLTRLSETWREWQMDVHPFFTIWAVAGVILALMFHPTASRQRVPVLFPVGLWVGLLLIVQRPNAWRKIWIWLLVLLLVLAAAGWVAFFDWWSKRKKWPANLSGIVVQGWVIVLILLAMPWAIQKGMQLAKPAAPELTAVWLAEHLGADGVVIADGMDAPPIWYYLLRAGGQSEWFDKLNQRDSIMQAFVVVNTRDPNQSLESLLERTEDWRQPLTSAGCQPAMMIEPYRIYRCAPP</sequence>